<dbReference type="STRING" id="897.B2D07_13245"/>
<feature type="region of interest" description="Disordered" evidence="1">
    <location>
        <begin position="30"/>
        <end position="64"/>
    </location>
</feature>
<evidence type="ECO:0000313" key="4">
    <source>
        <dbReference type="Proteomes" id="UP000014977"/>
    </source>
</evidence>
<evidence type="ECO:0000313" key="3">
    <source>
        <dbReference type="EMBL" id="EPR32468.1"/>
    </source>
</evidence>
<accession>S7UJH7</accession>
<evidence type="ECO:0008006" key="5">
    <source>
        <dbReference type="Google" id="ProtNLM"/>
    </source>
</evidence>
<dbReference type="AlphaFoldDB" id="S7UJH7"/>
<proteinExistence type="predicted"/>
<evidence type="ECO:0000256" key="1">
    <source>
        <dbReference type="SAM" id="MobiDB-lite"/>
    </source>
</evidence>
<organism evidence="3 4">
    <name type="scientific">Desulfococcus multivorans DSM 2059</name>
    <dbReference type="NCBI Taxonomy" id="1121405"/>
    <lineage>
        <taxon>Bacteria</taxon>
        <taxon>Pseudomonadati</taxon>
        <taxon>Thermodesulfobacteriota</taxon>
        <taxon>Desulfobacteria</taxon>
        <taxon>Desulfobacterales</taxon>
        <taxon>Desulfococcaceae</taxon>
        <taxon>Desulfococcus</taxon>
    </lineage>
</organism>
<dbReference type="EMBL" id="ATHJ01000143">
    <property type="protein sequence ID" value="EPR32468.1"/>
    <property type="molecule type" value="Genomic_DNA"/>
</dbReference>
<comment type="caution">
    <text evidence="3">The sequence shown here is derived from an EMBL/GenBank/DDBJ whole genome shotgun (WGS) entry which is preliminary data.</text>
</comment>
<dbReference type="Proteomes" id="UP000014977">
    <property type="component" value="Unassembled WGS sequence"/>
</dbReference>
<keyword evidence="2" id="KW-0732">Signal</keyword>
<feature type="compositionally biased region" description="Gly residues" evidence="1">
    <location>
        <begin position="30"/>
        <end position="50"/>
    </location>
</feature>
<feature type="chain" id="PRO_5030177261" description="YtkA-like domain-containing protein" evidence="2">
    <location>
        <begin position="25"/>
        <end position="178"/>
    </location>
</feature>
<evidence type="ECO:0000256" key="2">
    <source>
        <dbReference type="SAM" id="SignalP"/>
    </source>
</evidence>
<feature type="signal peptide" evidence="2">
    <location>
        <begin position="1"/>
        <end position="24"/>
    </location>
</feature>
<sequence length="178" mass="18863">MKKYMYIAAIVFGVMMAPAWPVLGAGGGHGGGGGHGDGGSGRDMGQGGHMMDGSSQGMAQEGPGGIKIHTATVEGYHLSYELIDMKARMKGMENMPEMEHSHHLMVYVKDKDGNAVENARVGYLIRGPGNSEQRVMCMGMGAGYGADVNLAEKGAYTVNTKAVVGDKTLLDSFEYELR</sequence>
<protein>
    <recommendedName>
        <fullName evidence="5">YtkA-like domain-containing protein</fullName>
    </recommendedName>
</protein>
<keyword evidence="4" id="KW-1185">Reference proteome</keyword>
<reference evidence="3 4" key="1">
    <citation type="journal article" date="2013" name="Genome Announc.">
        <title>Draft genome sequences for three mercury-methylating, sulfate-reducing bacteria.</title>
        <authorList>
            <person name="Brown S.D."/>
            <person name="Hurt R.A.Jr."/>
            <person name="Gilmour C.C."/>
            <person name="Elias D.A."/>
        </authorList>
    </citation>
    <scope>NUCLEOTIDE SEQUENCE [LARGE SCALE GENOMIC DNA]</scope>
    <source>
        <strain evidence="3 4">DSM 2059</strain>
    </source>
</reference>
<gene>
    <name evidence="3" type="ORF">dsmv_3660</name>
</gene>
<dbReference type="OrthoDB" id="5421429at2"/>
<dbReference type="RefSeq" id="WP_020878828.1">
    <property type="nucleotide sequence ID" value="NZ_ATHJ01000143.1"/>
</dbReference>
<name>S7UJH7_DESML</name>
<dbReference type="eggNOG" id="ENOG5032THG">
    <property type="taxonomic scope" value="Bacteria"/>
</dbReference>
<dbReference type="PATRIC" id="fig|1121405.3.peg.4289"/>